<dbReference type="Pfam" id="PF03466">
    <property type="entry name" value="LysR_substrate"/>
    <property type="match status" value="1"/>
</dbReference>
<name>A0A512D4D8_9MICO</name>
<dbReference type="InterPro" id="IPR005119">
    <property type="entry name" value="LysR_subst-bd"/>
</dbReference>
<sequence>MVSQSGDGPTDDAPRGDLMELDLRLVRYFVAVAEELHFGRAAAQLYVSQPALSKQIRRLEEQLGEALLVRDSRHVTLTARGQQFLADSRRLLALSESMTRRAPQRGVSIAHVFELSTSRMVADAFARTEPDIPLREHSMDSITQLNALQQGRLDVAILRVTPRMLLAHPSGWRHRLLRLEPLVLVGAPGDPDEAAAPHASFDARPLHVFADPPDSGTYSAHGQYVTALEARLGLAMRWLGTPGAFSFCVAHVQRGPRDVRYLEFLSYAEKYAEVGMQTSWPLEVQPYYPWSLAWRADDVNPSTTTLIEVALALAEHSWLATDLEPARAPAWMPDDDPAWREHASGRA</sequence>
<evidence type="ECO:0000313" key="6">
    <source>
        <dbReference type="EMBL" id="GEO31318.1"/>
    </source>
</evidence>
<keyword evidence="7" id="KW-1185">Reference proteome</keyword>
<dbReference type="PANTHER" id="PTHR30346:SF17">
    <property type="entry name" value="LYSR FAMILY TRANSCRIPTIONAL REGULATOR"/>
    <property type="match status" value="1"/>
</dbReference>
<evidence type="ECO:0000256" key="3">
    <source>
        <dbReference type="ARBA" id="ARBA00023125"/>
    </source>
</evidence>
<dbReference type="InterPro" id="IPR036388">
    <property type="entry name" value="WH-like_DNA-bd_sf"/>
</dbReference>
<feature type="domain" description="HTH lysR-type" evidence="5">
    <location>
        <begin position="21"/>
        <end position="78"/>
    </location>
</feature>
<comment type="similarity">
    <text evidence="1">Belongs to the LysR transcriptional regulatory family.</text>
</comment>
<dbReference type="FunFam" id="1.10.10.10:FF:000001">
    <property type="entry name" value="LysR family transcriptional regulator"/>
    <property type="match status" value="1"/>
</dbReference>
<accession>A0A512D4D8</accession>
<evidence type="ECO:0000256" key="1">
    <source>
        <dbReference type="ARBA" id="ARBA00009437"/>
    </source>
</evidence>
<dbReference type="InterPro" id="IPR000847">
    <property type="entry name" value="LysR_HTH_N"/>
</dbReference>
<evidence type="ECO:0000313" key="7">
    <source>
        <dbReference type="Proteomes" id="UP000321534"/>
    </source>
</evidence>
<proteinExistence type="inferred from homology"/>
<dbReference type="GO" id="GO:0003700">
    <property type="term" value="F:DNA-binding transcription factor activity"/>
    <property type="evidence" value="ECO:0007669"/>
    <property type="project" value="InterPro"/>
</dbReference>
<reference evidence="6 7" key="1">
    <citation type="submission" date="2019-07" db="EMBL/GenBank/DDBJ databases">
        <title>Whole genome shotgun sequence of Terrabacter aerolatus NBRC 106305.</title>
        <authorList>
            <person name="Hosoyama A."/>
            <person name="Uohara A."/>
            <person name="Ohji S."/>
            <person name="Ichikawa N."/>
        </authorList>
    </citation>
    <scope>NUCLEOTIDE SEQUENCE [LARGE SCALE GENOMIC DNA]</scope>
    <source>
        <strain evidence="6 7">NBRC 106305</strain>
    </source>
</reference>
<dbReference type="Gene3D" id="1.10.10.10">
    <property type="entry name" value="Winged helix-like DNA-binding domain superfamily/Winged helix DNA-binding domain"/>
    <property type="match status" value="1"/>
</dbReference>
<dbReference type="Proteomes" id="UP000321534">
    <property type="component" value="Unassembled WGS sequence"/>
</dbReference>
<dbReference type="PANTHER" id="PTHR30346">
    <property type="entry name" value="TRANSCRIPTIONAL DUAL REGULATOR HCAR-RELATED"/>
    <property type="match status" value="1"/>
</dbReference>
<protein>
    <submittedName>
        <fullName evidence="6">LysR family transcriptional regulator</fullName>
    </submittedName>
</protein>
<dbReference type="SUPFAM" id="SSF46785">
    <property type="entry name" value="Winged helix' DNA-binding domain"/>
    <property type="match status" value="1"/>
</dbReference>
<dbReference type="PROSITE" id="PS50931">
    <property type="entry name" value="HTH_LYSR"/>
    <property type="match status" value="1"/>
</dbReference>
<keyword evidence="2" id="KW-0805">Transcription regulation</keyword>
<dbReference type="EMBL" id="BJYX01000018">
    <property type="protein sequence ID" value="GEO31318.1"/>
    <property type="molecule type" value="Genomic_DNA"/>
</dbReference>
<evidence type="ECO:0000256" key="4">
    <source>
        <dbReference type="ARBA" id="ARBA00023163"/>
    </source>
</evidence>
<dbReference type="Pfam" id="PF00126">
    <property type="entry name" value="HTH_1"/>
    <property type="match status" value="1"/>
</dbReference>
<comment type="caution">
    <text evidence="6">The sequence shown here is derived from an EMBL/GenBank/DDBJ whole genome shotgun (WGS) entry which is preliminary data.</text>
</comment>
<evidence type="ECO:0000256" key="2">
    <source>
        <dbReference type="ARBA" id="ARBA00023015"/>
    </source>
</evidence>
<dbReference type="InterPro" id="IPR036390">
    <property type="entry name" value="WH_DNA-bd_sf"/>
</dbReference>
<dbReference type="AlphaFoldDB" id="A0A512D4D8"/>
<dbReference type="GO" id="GO:0032993">
    <property type="term" value="C:protein-DNA complex"/>
    <property type="evidence" value="ECO:0007669"/>
    <property type="project" value="TreeGrafter"/>
</dbReference>
<dbReference type="Gene3D" id="3.40.190.10">
    <property type="entry name" value="Periplasmic binding protein-like II"/>
    <property type="match status" value="2"/>
</dbReference>
<gene>
    <name evidence="6" type="ORF">TAE01_31280</name>
</gene>
<keyword evidence="4" id="KW-0804">Transcription</keyword>
<keyword evidence="3" id="KW-0238">DNA-binding</keyword>
<dbReference type="PRINTS" id="PR00039">
    <property type="entry name" value="HTHLYSR"/>
</dbReference>
<evidence type="ECO:0000259" key="5">
    <source>
        <dbReference type="PROSITE" id="PS50931"/>
    </source>
</evidence>
<organism evidence="6 7">
    <name type="scientific">Terrabacter aerolatus</name>
    <dbReference type="NCBI Taxonomy" id="422442"/>
    <lineage>
        <taxon>Bacteria</taxon>
        <taxon>Bacillati</taxon>
        <taxon>Actinomycetota</taxon>
        <taxon>Actinomycetes</taxon>
        <taxon>Micrococcales</taxon>
        <taxon>Intrasporangiaceae</taxon>
        <taxon>Terrabacter</taxon>
    </lineage>
</organism>
<dbReference type="GO" id="GO:0003677">
    <property type="term" value="F:DNA binding"/>
    <property type="evidence" value="ECO:0007669"/>
    <property type="project" value="UniProtKB-KW"/>
</dbReference>
<dbReference type="SUPFAM" id="SSF53850">
    <property type="entry name" value="Periplasmic binding protein-like II"/>
    <property type="match status" value="1"/>
</dbReference>